<dbReference type="GO" id="GO:0005524">
    <property type="term" value="F:ATP binding"/>
    <property type="evidence" value="ECO:0007669"/>
    <property type="project" value="UniProtKB-KW"/>
</dbReference>
<gene>
    <name evidence="4" type="ORF">AFUS01_LOCUS18685</name>
</gene>
<dbReference type="AlphaFoldDB" id="A0A8J2P8F8"/>
<sequence>MSNQPAVGIDVGFRQCCIAFVNDKNEAQVIQTDGKAKTPAYASYSFKSPNTFINLVGTNAVNAMLRGQHAIHSPKRILGQHFSHPQVQTFIQKVPFPIINDNGTPTMAMHYSYWKNENKLFHPEEVLAKILSNFQLPTACSCRGFRSNGWIFNSGDHHGSNCRSGGDPLIGGQIFTENILDYVTQRYREKYGGEEYNANYIDELRDICELKKKDLFNSNCENVQIGYAGYYRGNSTITENIFESSNSKV</sequence>
<dbReference type="EMBL" id="CAJVCH010187752">
    <property type="protein sequence ID" value="CAG7730007.1"/>
    <property type="molecule type" value="Genomic_DNA"/>
</dbReference>
<comment type="caution">
    <text evidence="4">The sequence shown here is derived from an EMBL/GenBank/DDBJ whole genome shotgun (WGS) entry which is preliminary data.</text>
</comment>
<organism evidence="4 5">
    <name type="scientific">Allacma fusca</name>
    <dbReference type="NCBI Taxonomy" id="39272"/>
    <lineage>
        <taxon>Eukaryota</taxon>
        <taxon>Metazoa</taxon>
        <taxon>Ecdysozoa</taxon>
        <taxon>Arthropoda</taxon>
        <taxon>Hexapoda</taxon>
        <taxon>Collembola</taxon>
        <taxon>Symphypleona</taxon>
        <taxon>Sminthuridae</taxon>
        <taxon>Allacma</taxon>
    </lineage>
</organism>
<keyword evidence="2" id="KW-0547">Nucleotide-binding</keyword>
<evidence type="ECO:0000256" key="2">
    <source>
        <dbReference type="ARBA" id="ARBA00022741"/>
    </source>
</evidence>
<protein>
    <submittedName>
        <fullName evidence="4">Uncharacterized protein</fullName>
    </submittedName>
</protein>
<proteinExistence type="inferred from homology"/>
<accession>A0A8J2P8F8</accession>
<evidence type="ECO:0000313" key="4">
    <source>
        <dbReference type="EMBL" id="CAG7730007.1"/>
    </source>
</evidence>
<evidence type="ECO:0000256" key="3">
    <source>
        <dbReference type="ARBA" id="ARBA00022840"/>
    </source>
</evidence>
<dbReference type="InterPro" id="IPR013126">
    <property type="entry name" value="Hsp_70_fam"/>
</dbReference>
<evidence type="ECO:0000256" key="1">
    <source>
        <dbReference type="ARBA" id="ARBA00007381"/>
    </source>
</evidence>
<keyword evidence="3" id="KW-0067">ATP-binding</keyword>
<dbReference type="PANTHER" id="PTHR19375">
    <property type="entry name" value="HEAT SHOCK PROTEIN 70KDA"/>
    <property type="match status" value="1"/>
</dbReference>
<reference evidence="4" key="1">
    <citation type="submission" date="2021-06" db="EMBL/GenBank/DDBJ databases">
        <authorList>
            <person name="Hodson N. C."/>
            <person name="Mongue J. A."/>
            <person name="Jaron S. K."/>
        </authorList>
    </citation>
    <scope>NUCLEOTIDE SEQUENCE</scope>
</reference>
<evidence type="ECO:0000313" key="5">
    <source>
        <dbReference type="Proteomes" id="UP000708208"/>
    </source>
</evidence>
<dbReference type="FunFam" id="3.30.30.30:FF:000005">
    <property type="entry name" value="Heat shock protein ssb1"/>
    <property type="match status" value="1"/>
</dbReference>
<comment type="similarity">
    <text evidence="1">Belongs to the heat shock protein 70 family.</text>
</comment>
<dbReference type="Proteomes" id="UP000708208">
    <property type="component" value="Unassembled WGS sequence"/>
</dbReference>
<name>A0A8J2P8F8_9HEXA</name>
<keyword evidence="5" id="KW-1185">Reference proteome</keyword>
<dbReference type="Pfam" id="PF00012">
    <property type="entry name" value="HSP70"/>
    <property type="match status" value="1"/>
</dbReference>
<dbReference type="GO" id="GO:0140662">
    <property type="term" value="F:ATP-dependent protein folding chaperone"/>
    <property type="evidence" value="ECO:0007669"/>
    <property type="project" value="InterPro"/>
</dbReference>